<feature type="region of interest" description="Disordered" evidence="1">
    <location>
        <begin position="146"/>
        <end position="169"/>
    </location>
</feature>
<dbReference type="Proteomes" id="UP000008281">
    <property type="component" value="Unassembled WGS sequence"/>
</dbReference>
<evidence type="ECO:0000313" key="3">
    <source>
        <dbReference type="Proteomes" id="UP000008281"/>
    </source>
</evidence>
<gene>
    <name evidence="2" type="ORF">CRE_26955</name>
</gene>
<dbReference type="EMBL" id="DS268412">
    <property type="protein sequence ID" value="EFP05288.1"/>
    <property type="molecule type" value="Genomic_DNA"/>
</dbReference>
<evidence type="ECO:0000256" key="1">
    <source>
        <dbReference type="SAM" id="MobiDB-lite"/>
    </source>
</evidence>
<name>E3LPG5_CAERE</name>
<feature type="region of interest" description="Disordered" evidence="1">
    <location>
        <begin position="1"/>
        <end position="25"/>
    </location>
</feature>
<evidence type="ECO:0000313" key="2">
    <source>
        <dbReference type="EMBL" id="EFP05288.1"/>
    </source>
</evidence>
<reference evidence="2" key="1">
    <citation type="submission" date="2007-07" db="EMBL/GenBank/DDBJ databases">
        <title>PCAP assembly of the Caenorhabditis remanei genome.</title>
        <authorList>
            <consortium name="The Caenorhabditis remanei Sequencing Consortium"/>
            <person name="Wilson R.K."/>
        </authorList>
    </citation>
    <scope>NUCLEOTIDE SEQUENCE [LARGE SCALE GENOMIC DNA]</scope>
    <source>
        <strain evidence="2">PB4641</strain>
    </source>
</reference>
<protein>
    <submittedName>
        <fullName evidence="2">Uncharacterized protein</fullName>
    </submittedName>
</protein>
<organism evidence="3">
    <name type="scientific">Caenorhabditis remanei</name>
    <name type="common">Caenorhabditis vulgaris</name>
    <dbReference type="NCBI Taxonomy" id="31234"/>
    <lineage>
        <taxon>Eukaryota</taxon>
        <taxon>Metazoa</taxon>
        <taxon>Ecdysozoa</taxon>
        <taxon>Nematoda</taxon>
        <taxon>Chromadorea</taxon>
        <taxon>Rhabditida</taxon>
        <taxon>Rhabditina</taxon>
        <taxon>Rhabditomorpha</taxon>
        <taxon>Rhabditoidea</taxon>
        <taxon>Rhabditidae</taxon>
        <taxon>Peloderinae</taxon>
        <taxon>Caenorhabditis</taxon>
    </lineage>
</organism>
<dbReference type="InParanoid" id="E3LPG5"/>
<keyword evidence="3" id="KW-1185">Reference proteome</keyword>
<accession>E3LPG5</accession>
<feature type="compositionally biased region" description="Polar residues" evidence="1">
    <location>
        <begin position="157"/>
        <end position="169"/>
    </location>
</feature>
<sequence>MLQPQSRKNRNNSMKNSRNGEVNNHHKSSFYQQLFRHRKDSSIQLVSEIDEILDVRRATSIISMRSRLKIPATLGSISTFIDPTTQEELPEDSVASASTSCFGNKATIPAIVGDNINHRREAGKEAIEWSLLKLEQDCGQNIVLEDQKDSQRVSGPPATSMSTTTDTIDLPSTRNQQQLLKTTWDKNKLSSVSLMNESSDNFANFFY</sequence>
<proteinExistence type="predicted"/>
<dbReference type="AlphaFoldDB" id="E3LPG5"/>
<dbReference type="HOGENOM" id="CLU_1327486_0_0_1"/>